<reference evidence="1" key="1">
    <citation type="submission" date="2021-06" db="EMBL/GenBank/DDBJ databases">
        <authorList>
            <person name="Kallberg Y."/>
            <person name="Tangrot J."/>
            <person name="Rosling A."/>
        </authorList>
    </citation>
    <scope>NUCLEOTIDE SEQUENCE</scope>
    <source>
        <strain evidence="1">MA461A</strain>
    </source>
</reference>
<protein>
    <submittedName>
        <fullName evidence="1">13564_t:CDS:1</fullName>
    </submittedName>
</protein>
<proteinExistence type="predicted"/>
<sequence>ADNSRLELIGKALLFGLLKIIKEAKIEKVDSLMKSKETNKALLFKPFYGPLDPYIHSSQE</sequence>
<name>A0ACA9SNW3_9GLOM</name>
<feature type="non-terminal residue" evidence="1">
    <location>
        <position position="1"/>
    </location>
</feature>
<comment type="caution">
    <text evidence="1">The sequence shown here is derived from an EMBL/GenBank/DDBJ whole genome shotgun (WGS) entry which is preliminary data.</text>
</comment>
<accession>A0ACA9SNW3</accession>
<dbReference type="EMBL" id="CAJVQC010140866">
    <property type="protein sequence ID" value="CAG8844044.1"/>
    <property type="molecule type" value="Genomic_DNA"/>
</dbReference>
<gene>
    <name evidence="1" type="ORF">RPERSI_LOCUS33034</name>
</gene>
<feature type="non-terminal residue" evidence="1">
    <location>
        <position position="60"/>
    </location>
</feature>
<organism evidence="1 2">
    <name type="scientific">Racocetra persica</name>
    <dbReference type="NCBI Taxonomy" id="160502"/>
    <lineage>
        <taxon>Eukaryota</taxon>
        <taxon>Fungi</taxon>
        <taxon>Fungi incertae sedis</taxon>
        <taxon>Mucoromycota</taxon>
        <taxon>Glomeromycotina</taxon>
        <taxon>Glomeromycetes</taxon>
        <taxon>Diversisporales</taxon>
        <taxon>Gigasporaceae</taxon>
        <taxon>Racocetra</taxon>
    </lineage>
</organism>
<evidence type="ECO:0000313" key="2">
    <source>
        <dbReference type="Proteomes" id="UP000789920"/>
    </source>
</evidence>
<dbReference type="Proteomes" id="UP000789920">
    <property type="component" value="Unassembled WGS sequence"/>
</dbReference>
<keyword evidence="2" id="KW-1185">Reference proteome</keyword>
<evidence type="ECO:0000313" key="1">
    <source>
        <dbReference type="EMBL" id="CAG8844044.1"/>
    </source>
</evidence>